<gene>
    <name evidence="1" type="ORF">SDC9_92618</name>
</gene>
<protein>
    <recommendedName>
        <fullName evidence="2">PAC2 family protein</fullName>
    </recommendedName>
</protein>
<dbReference type="InterPro" id="IPR038389">
    <property type="entry name" value="PSMG2_sf"/>
</dbReference>
<evidence type="ECO:0000313" key="1">
    <source>
        <dbReference type="EMBL" id="MPM45926.1"/>
    </source>
</evidence>
<dbReference type="InterPro" id="IPR019151">
    <property type="entry name" value="Proteasome_assmbl_chaperone_2"/>
</dbReference>
<proteinExistence type="predicted"/>
<name>A0A644ZYX5_9ZZZZ</name>
<evidence type="ECO:0008006" key="2">
    <source>
        <dbReference type="Google" id="ProtNLM"/>
    </source>
</evidence>
<dbReference type="InterPro" id="IPR008492">
    <property type="entry name" value="Rv2714-like"/>
</dbReference>
<accession>A0A644ZYX5</accession>
<dbReference type="Gene3D" id="3.40.50.10900">
    <property type="entry name" value="PAC-like subunit"/>
    <property type="match status" value="1"/>
</dbReference>
<dbReference type="EMBL" id="VSSQ01011071">
    <property type="protein sequence ID" value="MPM45926.1"/>
    <property type="molecule type" value="Genomic_DNA"/>
</dbReference>
<dbReference type="PIRSF" id="PIRSF028754">
    <property type="entry name" value="UCP028754"/>
    <property type="match status" value="1"/>
</dbReference>
<comment type="caution">
    <text evidence="1">The sequence shown here is derived from an EMBL/GenBank/DDBJ whole genome shotgun (WGS) entry which is preliminary data.</text>
</comment>
<sequence length="281" mass="30397">MTSGPAENEHPAPVALVAFGGWGDAGDAASAVADHLLQTYPCEDIADLDEEDWFDYQTTRPLTALVEEGGERELTWPAISVSVAHLPQIDVVTVTGPEPNLRWRTLSAMIVAILQEAGVERAVVLGSMLANTPHTRPFPVSGSPLTALQARELGAEVSEYEGPTGITGVMTQALLAAGIDTTALWVAVPHYVSEPPQPKASLALARRVEALLDLRADWQSFVVDTAAWENGVDELVRADEDIAQYVQMLESEKDATEEPEASGEAIAAEFERFLRRRDDKK</sequence>
<organism evidence="1">
    <name type="scientific">bioreactor metagenome</name>
    <dbReference type="NCBI Taxonomy" id="1076179"/>
    <lineage>
        <taxon>unclassified sequences</taxon>
        <taxon>metagenomes</taxon>
        <taxon>ecological metagenomes</taxon>
    </lineage>
</organism>
<reference evidence="1" key="1">
    <citation type="submission" date="2019-08" db="EMBL/GenBank/DDBJ databases">
        <authorList>
            <person name="Kucharzyk K."/>
            <person name="Murdoch R.W."/>
            <person name="Higgins S."/>
            <person name="Loffler F."/>
        </authorList>
    </citation>
    <scope>NUCLEOTIDE SEQUENCE</scope>
</reference>
<dbReference type="Pfam" id="PF09754">
    <property type="entry name" value="PAC2"/>
    <property type="match status" value="1"/>
</dbReference>
<dbReference type="SUPFAM" id="SSF159659">
    <property type="entry name" value="Cgl1923-like"/>
    <property type="match status" value="1"/>
</dbReference>
<dbReference type="AlphaFoldDB" id="A0A644ZYX5"/>